<feature type="transmembrane region" description="Helical" evidence="1">
    <location>
        <begin position="185"/>
        <end position="214"/>
    </location>
</feature>
<keyword evidence="1" id="KW-0472">Membrane</keyword>
<dbReference type="RefSeq" id="WP_091545168.1">
    <property type="nucleotide sequence ID" value="NZ_FONY01000018.1"/>
</dbReference>
<dbReference type="OrthoDB" id="872269at2"/>
<evidence type="ECO:0000313" key="2">
    <source>
        <dbReference type="EMBL" id="SFF16182.1"/>
    </source>
</evidence>
<evidence type="ECO:0008006" key="4">
    <source>
        <dbReference type="Google" id="ProtNLM"/>
    </source>
</evidence>
<sequence length="660" mass="76288">MTGLAVGTTYFFSLLASLTLFYCIGKAVRWYWVRSFIPKNFFSDIFFSLLVGQIVSVFLYTIFCSKGQTIQWVFLVPAFFIMRKLNKNQKVALSRNTCYPKLLAILAVVLICFLWEAVFFLRADGFPFTLTFIDNVYYSKLAHFLGVTGQENYWCMEDYVLGKDAEGIALYHFYEMWLGSLLSRLFGLLTLPTFLLVAQPTFHCIGFIGVLALIEHFYPQFSIFQLIIAFLLLFVSAVYFQFYGKIEFLKYADIIFFNFLSHIAKKTGIYYVLLLAFVLLLHQKQRIIAFSTLFCLPIMTVTAFPFLVGGTGLMLFISFIFKILERKEVYVLALFLFVFVVSYLGIYLLLRDTNAVMTPTYALSGFLKNNLGEWWTKIKLIVGTGMQVGLLLSPFVLLILVSVKPQQLVLIWKEHSIAFIFSLTCLLAGLMTWAVLNQIEDMFQLFLVTLSVLNVIIIYLIISYVKIFSFSSWKQWAINFTLCVVLIYNVYQQIERQKFQYPQRQSPLNLYAGYSEKYLTQLSSMIKKETIKGLGGSLIAKADYENSPYAILPHIMRLGEYLGLMSNDCYTVSLNDLDLPDNKLIREHYLIKLPFFYFVEEQKKRGEFKDIDSSQIAFIQKYQVRFLIVSKNAQISEALQSLVKETIIDEMSGEKFLLLF</sequence>
<name>A0A1I2GFA4_9BACT</name>
<dbReference type="STRING" id="1003.SAMN04488541_101838"/>
<feature type="transmembrane region" description="Helical" evidence="1">
    <location>
        <begin position="98"/>
        <end position="121"/>
    </location>
</feature>
<feature type="transmembrane region" description="Helical" evidence="1">
    <location>
        <begin position="293"/>
        <end position="317"/>
    </location>
</feature>
<feature type="transmembrane region" description="Helical" evidence="1">
    <location>
        <begin position="415"/>
        <end position="436"/>
    </location>
</feature>
<proteinExistence type="predicted"/>
<gene>
    <name evidence="2" type="ORF">SAMN04488541_101838</name>
</gene>
<keyword evidence="3" id="KW-1185">Reference proteome</keyword>
<dbReference type="Proteomes" id="UP000199513">
    <property type="component" value="Unassembled WGS sequence"/>
</dbReference>
<feature type="transmembrane region" description="Helical" evidence="1">
    <location>
        <begin position="221"/>
        <end position="242"/>
    </location>
</feature>
<keyword evidence="1" id="KW-0812">Transmembrane</keyword>
<feature type="transmembrane region" description="Helical" evidence="1">
    <location>
        <begin position="329"/>
        <end position="350"/>
    </location>
</feature>
<organism evidence="2 3">
    <name type="scientific">Thermoflexibacter ruber</name>
    <dbReference type="NCBI Taxonomy" id="1003"/>
    <lineage>
        <taxon>Bacteria</taxon>
        <taxon>Pseudomonadati</taxon>
        <taxon>Bacteroidota</taxon>
        <taxon>Cytophagia</taxon>
        <taxon>Cytophagales</taxon>
        <taxon>Thermoflexibacteraceae</taxon>
        <taxon>Thermoflexibacter</taxon>
    </lineage>
</organism>
<feature type="transmembrane region" description="Helical" evidence="1">
    <location>
        <begin position="473"/>
        <end position="491"/>
    </location>
</feature>
<reference evidence="2 3" key="1">
    <citation type="submission" date="2016-10" db="EMBL/GenBank/DDBJ databases">
        <authorList>
            <person name="de Groot N.N."/>
        </authorList>
    </citation>
    <scope>NUCLEOTIDE SEQUENCE [LARGE SCALE GENOMIC DNA]</scope>
    <source>
        <strain>GEY</strain>
        <strain evidence="3">DSM 9560</strain>
    </source>
</reference>
<dbReference type="AlphaFoldDB" id="A0A1I2GFA4"/>
<dbReference type="EMBL" id="FONY01000018">
    <property type="protein sequence ID" value="SFF16182.1"/>
    <property type="molecule type" value="Genomic_DNA"/>
</dbReference>
<feature type="transmembrane region" description="Helical" evidence="1">
    <location>
        <begin position="6"/>
        <end position="24"/>
    </location>
</feature>
<evidence type="ECO:0000313" key="3">
    <source>
        <dbReference type="Proteomes" id="UP000199513"/>
    </source>
</evidence>
<accession>A0A1I2GFA4</accession>
<keyword evidence="1" id="KW-1133">Transmembrane helix</keyword>
<feature type="transmembrane region" description="Helical" evidence="1">
    <location>
        <begin position="254"/>
        <end position="281"/>
    </location>
</feature>
<evidence type="ECO:0000256" key="1">
    <source>
        <dbReference type="SAM" id="Phobius"/>
    </source>
</evidence>
<feature type="transmembrane region" description="Helical" evidence="1">
    <location>
        <begin position="69"/>
        <end position="86"/>
    </location>
</feature>
<protein>
    <recommendedName>
        <fullName evidence="4">Chlor_Arch_YYY domain-containing protein</fullName>
    </recommendedName>
</protein>
<feature type="transmembrane region" description="Helical" evidence="1">
    <location>
        <begin position="45"/>
        <end position="63"/>
    </location>
</feature>
<feature type="transmembrane region" description="Helical" evidence="1">
    <location>
        <begin position="380"/>
        <end position="403"/>
    </location>
</feature>
<feature type="transmembrane region" description="Helical" evidence="1">
    <location>
        <begin position="443"/>
        <end position="467"/>
    </location>
</feature>